<feature type="binding site" evidence="4">
    <location>
        <position position="157"/>
    </location>
    <ligand>
        <name>Zn(2+)</name>
        <dbReference type="ChEBI" id="CHEBI:29105"/>
    </ligand>
</feature>
<dbReference type="AlphaFoldDB" id="A0A7U7GG77"/>
<keyword evidence="7" id="KW-1185">Reference proteome</keyword>
<evidence type="ECO:0000256" key="3">
    <source>
        <dbReference type="ARBA" id="ARBA00023027"/>
    </source>
</evidence>
<dbReference type="CDD" id="cd01407">
    <property type="entry name" value="SIR2-fam"/>
    <property type="match status" value="1"/>
</dbReference>
<reference evidence="6 7" key="1">
    <citation type="journal article" date="2014" name="ISME J.">
        <title>Candidatus Competibacter-lineage genomes retrieved from metagenomes reveal functional metabolic diversity.</title>
        <authorList>
            <person name="McIlroy S.J."/>
            <person name="Albertsen M."/>
            <person name="Andresen E.K."/>
            <person name="Saunders A.M."/>
            <person name="Kristiansen R."/>
            <person name="Stokholm-Bjerregaard M."/>
            <person name="Nielsen K.L."/>
            <person name="Nielsen P.H."/>
        </authorList>
    </citation>
    <scope>NUCLEOTIDE SEQUENCE [LARGE SCALE GENOMIC DNA]</scope>
    <source>
        <strain evidence="6 7">Run_B_J11</strain>
    </source>
</reference>
<keyword evidence="3" id="KW-0520">NAD</keyword>
<dbReference type="EMBL" id="CBTK010000298">
    <property type="protein sequence ID" value="CDH47311.1"/>
    <property type="molecule type" value="Genomic_DNA"/>
</dbReference>
<dbReference type="RefSeq" id="WP_034436178.1">
    <property type="nucleotide sequence ID" value="NZ_CBTK010000298.1"/>
</dbReference>
<feature type="active site" description="Proton acceptor" evidence="4">
    <location>
        <position position="128"/>
    </location>
</feature>
<dbReference type="InterPro" id="IPR050134">
    <property type="entry name" value="NAD-dep_sirtuin_deacylases"/>
</dbReference>
<name>A0A7U7GG77_9GAMM</name>
<accession>A0A7U7GG77</accession>
<keyword evidence="4" id="KW-0862">Zinc</keyword>
<dbReference type="InterPro" id="IPR003000">
    <property type="entry name" value="Sirtuin"/>
</dbReference>
<feature type="domain" description="Deacetylase sirtuin-type" evidence="5">
    <location>
        <begin position="2"/>
        <end position="254"/>
    </location>
</feature>
<organism evidence="6 7">
    <name type="scientific">Candidatus Contendobacter odensis Run_B_J11</name>
    <dbReference type="NCBI Taxonomy" id="1400861"/>
    <lineage>
        <taxon>Bacteria</taxon>
        <taxon>Pseudomonadati</taxon>
        <taxon>Pseudomonadota</taxon>
        <taxon>Gammaproteobacteria</taxon>
        <taxon>Candidatus Competibacteraceae</taxon>
        <taxon>Candidatus Contendibacter</taxon>
    </lineage>
</organism>
<feature type="binding site" evidence="4">
    <location>
        <position position="160"/>
    </location>
    <ligand>
        <name>Zn(2+)</name>
        <dbReference type="ChEBI" id="CHEBI:29105"/>
    </ligand>
</feature>
<dbReference type="EC" id="2.3.1.286" evidence="1"/>
<dbReference type="InterPro" id="IPR026591">
    <property type="entry name" value="Sirtuin_cat_small_dom_sf"/>
</dbReference>
<dbReference type="Gene3D" id="3.40.50.1220">
    <property type="entry name" value="TPP-binding domain"/>
    <property type="match status" value="1"/>
</dbReference>
<evidence type="ECO:0000313" key="7">
    <source>
        <dbReference type="Proteomes" id="UP000019184"/>
    </source>
</evidence>
<dbReference type="InterPro" id="IPR026590">
    <property type="entry name" value="Ssirtuin_cat_dom"/>
</dbReference>
<dbReference type="Pfam" id="PF02146">
    <property type="entry name" value="SIR2"/>
    <property type="match status" value="1"/>
</dbReference>
<dbReference type="Gene3D" id="3.30.1600.10">
    <property type="entry name" value="SIR2/SIRT2 'Small Domain"/>
    <property type="match status" value="1"/>
</dbReference>
<evidence type="ECO:0000256" key="2">
    <source>
        <dbReference type="ARBA" id="ARBA00022679"/>
    </source>
</evidence>
<evidence type="ECO:0000259" key="5">
    <source>
        <dbReference type="PROSITE" id="PS50305"/>
    </source>
</evidence>
<proteinExistence type="predicted"/>
<feature type="binding site" evidence="4">
    <location>
        <position position="136"/>
    </location>
    <ligand>
        <name>Zn(2+)</name>
        <dbReference type="ChEBI" id="CHEBI:29105"/>
    </ligand>
</feature>
<dbReference type="GO" id="GO:0046872">
    <property type="term" value="F:metal ion binding"/>
    <property type="evidence" value="ECO:0007669"/>
    <property type="project" value="UniProtKB-KW"/>
</dbReference>
<gene>
    <name evidence="6" type="primary">cobB</name>
    <name evidence="6" type="ORF">BN874_80001</name>
</gene>
<dbReference type="GO" id="GO:0016787">
    <property type="term" value="F:hydrolase activity"/>
    <property type="evidence" value="ECO:0007669"/>
    <property type="project" value="UniProtKB-KW"/>
</dbReference>
<dbReference type="GO" id="GO:0017136">
    <property type="term" value="F:histone deacetylase activity, NAD-dependent"/>
    <property type="evidence" value="ECO:0007669"/>
    <property type="project" value="TreeGrafter"/>
</dbReference>
<dbReference type="Proteomes" id="UP000019184">
    <property type="component" value="Unassembled WGS sequence"/>
</dbReference>
<keyword evidence="2" id="KW-0808">Transferase</keyword>
<feature type="binding site" evidence="4">
    <location>
        <position position="139"/>
    </location>
    <ligand>
        <name>Zn(2+)</name>
        <dbReference type="ChEBI" id="CHEBI:29105"/>
    </ligand>
</feature>
<evidence type="ECO:0000256" key="4">
    <source>
        <dbReference type="PROSITE-ProRule" id="PRU00236"/>
    </source>
</evidence>
<dbReference type="PANTHER" id="PTHR11085:SF4">
    <property type="entry name" value="NAD-DEPENDENT PROTEIN DEACYLASE"/>
    <property type="match status" value="1"/>
</dbReference>
<sequence>MSDPNPAIVARIVEEMRRARRLLFITGAGISADSGLPTYRGIGGLYNDQTTEDQFPIETALSGSMLEANPAITWKYLHQIEYSCRGARFNDAHTIIAEWQDHFEVCVLTQNIDGFHRDAGSRNLIEIHGDIHDLLCTRCDYAATVPDYSELEMPPSCPRCHAPVRPRVVLFGEVLPSAAIQHLYAELDQGFDLVFSIGTTSVFPYIAGPVAQASQTGIPTVEINPGETHVSRFVDYKLTSGAAVSLRAIRQALD</sequence>
<keyword evidence="4" id="KW-0479">Metal-binding</keyword>
<evidence type="ECO:0000313" key="6">
    <source>
        <dbReference type="EMBL" id="CDH47311.1"/>
    </source>
</evidence>
<dbReference type="PROSITE" id="PS50305">
    <property type="entry name" value="SIRTUIN"/>
    <property type="match status" value="1"/>
</dbReference>
<dbReference type="NCBIfam" id="NF001753">
    <property type="entry name" value="PRK00481.1-3"/>
    <property type="match status" value="1"/>
</dbReference>
<evidence type="ECO:0000256" key="1">
    <source>
        <dbReference type="ARBA" id="ARBA00012928"/>
    </source>
</evidence>
<dbReference type="SUPFAM" id="SSF52467">
    <property type="entry name" value="DHS-like NAD/FAD-binding domain"/>
    <property type="match status" value="1"/>
</dbReference>
<keyword evidence="6" id="KW-0378">Hydrolase</keyword>
<comment type="caution">
    <text evidence="6">The sequence shown here is derived from an EMBL/GenBank/DDBJ whole genome shotgun (WGS) entry which is preliminary data.</text>
</comment>
<dbReference type="OrthoDB" id="9800582at2"/>
<dbReference type="InterPro" id="IPR029035">
    <property type="entry name" value="DHS-like_NAD/FAD-binding_dom"/>
</dbReference>
<protein>
    <recommendedName>
        <fullName evidence="1">protein acetyllysine N-acetyltransferase</fullName>
        <ecNumber evidence="1">2.3.1.286</ecNumber>
    </recommendedName>
</protein>
<dbReference type="PANTHER" id="PTHR11085">
    <property type="entry name" value="NAD-DEPENDENT PROTEIN DEACYLASE SIRTUIN-5, MITOCHONDRIAL-RELATED"/>
    <property type="match status" value="1"/>
</dbReference>
<dbReference type="GO" id="GO:0070403">
    <property type="term" value="F:NAD+ binding"/>
    <property type="evidence" value="ECO:0007669"/>
    <property type="project" value="InterPro"/>
</dbReference>